<comment type="caution">
    <text evidence="10">The sequence shown here is derived from an EMBL/GenBank/DDBJ whole genome shotgun (WGS) entry which is preliminary data.</text>
</comment>
<dbReference type="PANTHER" id="PTHR35272">
    <property type="entry name" value="THIOL:DISULFIDE INTERCHANGE PROTEIN DSBC-RELATED"/>
    <property type="match status" value="1"/>
</dbReference>
<dbReference type="SUPFAM" id="SSF52833">
    <property type="entry name" value="Thioredoxin-like"/>
    <property type="match status" value="1"/>
</dbReference>
<accession>A0ABS2DTH3</accession>
<feature type="domain" description="Thioredoxin-like fold" evidence="9">
    <location>
        <begin position="111"/>
        <end position="231"/>
    </location>
</feature>
<evidence type="ECO:0000313" key="11">
    <source>
        <dbReference type="Proteomes" id="UP000715095"/>
    </source>
</evidence>
<reference evidence="10 11" key="1">
    <citation type="journal article" date="2021" name="Sci. Rep.">
        <title>The distribution of antibiotic resistance genes in chicken gut microbiota commensals.</title>
        <authorList>
            <person name="Juricova H."/>
            <person name="Matiasovicova J."/>
            <person name="Kubasova T."/>
            <person name="Cejkova D."/>
            <person name="Rychlik I."/>
        </authorList>
    </citation>
    <scope>NUCLEOTIDE SEQUENCE [LARGE SCALE GENOMIC DNA]</scope>
    <source>
        <strain evidence="10 11">An829</strain>
    </source>
</reference>
<dbReference type="Gene3D" id="3.40.30.10">
    <property type="entry name" value="Glutaredoxin"/>
    <property type="match status" value="1"/>
</dbReference>
<dbReference type="Proteomes" id="UP000715095">
    <property type="component" value="Unassembled WGS sequence"/>
</dbReference>
<dbReference type="Pfam" id="PF10411">
    <property type="entry name" value="DsbC_N"/>
    <property type="match status" value="1"/>
</dbReference>
<dbReference type="InterPro" id="IPR033954">
    <property type="entry name" value="DiS-bond_Isoase_DsbC/G"/>
</dbReference>
<keyword evidence="3 7" id="KW-0732">Signal</keyword>
<keyword evidence="6 7" id="KW-0676">Redox-active center</keyword>
<dbReference type="Pfam" id="PF13098">
    <property type="entry name" value="Thioredoxin_2"/>
    <property type="match status" value="1"/>
</dbReference>
<dbReference type="InterPro" id="IPR017937">
    <property type="entry name" value="Thioredoxin_CS"/>
</dbReference>
<dbReference type="PROSITE" id="PS00194">
    <property type="entry name" value="THIOREDOXIN_1"/>
    <property type="match status" value="1"/>
</dbReference>
<proteinExistence type="inferred from homology"/>
<dbReference type="InterPro" id="IPR018950">
    <property type="entry name" value="DiS-bond_isomerase_DsbC/G_N"/>
</dbReference>
<comment type="similarity">
    <text evidence="2 7">Belongs to the thioredoxin family. DsbC subfamily.</text>
</comment>
<dbReference type="InterPro" id="IPR012336">
    <property type="entry name" value="Thioredoxin-like_fold"/>
</dbReference>
<dbReference type="InterPro" id="IPR036249">
    <property type="entry name" value="Thioredoxin-like_sf"/>
</dbReference>
<dbReference type="Gene3D" id="3.10.450.70">
    <property type="entry name" value="Disulphide bond isomerase, DsbC/G, N-terminal"/>
    <property type="match status" value="1"/>
</dbReference>
<keyword evidence="11" id="KW-1185">Reference proteome</keyword>
<evidence type="ECO:0000256" key="4">
    <source>
        <dbReference type="ARBA" id="ARBA00022764"/>
    </source>
</evidence>
<feature type="signal peptide" evidence="7">
    <location>
        <begin position="1"/>
        <end position="22"/>
    </location>
</feature>
<dbReference type="EMBL" id="JACJJC010000014">
    <property type="protein sequence ID" value="MBM6704628.1"/>
    <property type="molecule type" value="Genomic_DNA"/>
</dbReference>
<dbReference type="RefSeq" id="WP_205103730.1">
    <property type="nucleotide sequence ID" value="NZ_JACJJC010000014.1"/>
</dbReference>
<feature type="chain" id="PRO_5044993317" description="Thiol:disulfide interchange protein" evidence="7">
    <location>
        <begin position="23"/>
        <end position="236"/>
    </location>
</feature>
<evidence type="ECO:0000313" key="10">
    <source>
        <dbReference type="EMBL" id="MBM6704628.1"/>
    </source>
</evidence>
<feature type="domain" description="Disulphide bond isomerase DsbC/G N-terminal" evidence="8">
    <location>
        <begin position="20"/>
        <end position="86"/>
    </location>
</feature>
<keyword evidence="5" id="KW-1015">Disulfide bond</keyword>
<evidence type="ECO:0000256" key="3">
    <source>
        <dbReference type="ARBA" id="ARBA00022729"/>
    </source>
</evidence>
<sequence>MTFKRLAAAALFVLTAASAVHAADEQSVRDHLMKNTGLRAESVTPSPVPGIWEVFIQDRLFYVDDTVEHIFSGSIISTKSQTNLTQERLRRYARENWNKWPLEDAVKQVFGKGERQVIVFSDANCGYCRQMEPVYEAVGNLTVYTFIAPMIRGEQNNREIVCSKDRSKAWHDWMRNGVAPAPAPADCDASVLQRNLQLTGRYNITGAPTFFFPTGDRMTGAVSAEQFESLLAAQTK</sequence>
<evidence type="ECO:0000256" key="5">
    <source>
        <dbReference type="ARBA" id="ARBA00023157"/>
    </source>
</evidence>
<keyword evidence="4 7" id="KW-0574">Periplasm</keyword>
<organism evidence="10 11">
    <name type="scientific">Sutterella massiliensis</name>
    <dbReference type="NCBI Taxonomy" id="1816689"/>
    <lineage>
        <taxon>Bacteria</taxon>
        <taxon>Pseudomonadati</taxon>
        <taxon>Pseudomonadota</taxon>
        <taxon>Betaproteobacteria</taxon>
        <taxon>Burkholderiales</taxon>
        <taxon>Sutterellaceae</taxon>
        <taxon>Sutterella</taxon>
    </lineage>
</organism>
<evidence type="ECO:0000259" key="9">
    <source>
        <dbReference type="Pfam" id="PF13098"/>
    </source>
</evidence>
<evidence type="ECO:0000256" key="1">
    <source>
        <dbReference type="ARBA" id="ARBA00004418"/>
    </source>
</evidence>
<evidence type="ECO:0000256" key="6">
    <source>
        <dbReference type="ARBA" id="ARBA00023284"/>
    </source>
</evidence>
<gene>
    <name evidence="10" type="ORF">H6A60_09060</name>
</gene>
<evidence type="ECO:0000256" key="2">
    <source>
        <dbReference type="ARBA" id="ARBA00009813"/>
    </source>
</evidence>
<evidence type="ECO:0000259" key="8">
    <source>
        <dbReference type="Pfam" id="PF10411"/>
    </source>
</evidence>
<protein>
    <recommendedName>
        <fullName evidence="7">Thiol:disulfide interchange protein</fullName>
    </recommendedName>
</protein>
<comment type="function">
    <text evidence="7">Required for disulfide bond formation in some periplasmic proteins. Acts by transferring its disulfide bond to other proteins and is reduced in the process.</text>
</comment>
<dbReference type="CDD" id="cd03020">
    <property type="entry name" value="DsbA_DsbC_DsbG"/>
    <property type="match status" value="1"/>
</dbReference>
<name>A0ABS2DTH3_9BURK</name>
<evidence type="ECO:0000256" key="7">
    <source>
        <dbReference type="RuleBase" id="RU364038"/>
    </source>
</evidence>
<dbReference type="PANTHER" id="PTHR35272:SF3">
    <property type="entry name" value="THIOL:DISULFIDE INTERCHANGE PROTEIN DSBC"/>
    <property type="match status" value="1"/>
</dbReference>
<comment type="subcellular location">
    <subcellularLocation>
        <location evidence="1 7">Periplasm</location>
    </subcellularLocation>
</comment>
<dbReference type="InterPro" id="IPR051470">
    <property type="entry name" value="Thiol:disulfide_interchange"/>
</dbReference>
<dbReference type="SUPFAM" id="SSF54423">
    <property type="entry name" value="DsbC/DsbG N-terminal domain-like"/>
    <property type="match status" value="1"/>
</dbReference>
<dbReference type="InterPro" id="IPR009094">
    <property type="entry name" value="DiS-bond_isomerase_DsbC/G_N_sf"/>
</dbReference>